<protein>
    <recommendedName>
        <fullName evidence="3">Photolyase/cryptochrome alpha/beta domain-containing protein</fullName>
    </recommendedName>
</protein>
<organism evidence="2">
    <name type="scientific">Aplanochytrium stocchinoi</name>
    <dbReference type="NCBI Taxonomy" id="215587"/>
    <lineage>
        <taxon>Eukaryota</taxon>
        <taxon>Sar</taxon>
        <taxon>Stramenopiles</taxon>
        <taxon>Bigyra</taxon>
        <taxon>Labyrinthulomycetes</taxon>
        <taxon>Thraustochytrida</taxon>
        <taxon>Thraustochytriidae</taxon>
        <taxon>Aplanochytrium</taxon>
    </lineage>
</organism>
<evidence type="ECO:0008006" key="3">
    <source>
        <dbReference type="Google" id="ProtNLM"/>
    </source>
</evidence>
<dbReference type="Gene3D" id="3.40.50.620">
    <property type="entry name" value="HUPs"/>
    <property type="match status" value="1"/>
</dbReference>
<name>A0A7S3PN84_9STRA</name>
<accession>A0A7S3PN84</accession>
<feature type="region of interest" description="Disordered" evidence="1">
    <location>
        <begin position="373"/>
        <end position="404"/>
    </location>
</feature>
<dbReference type="SUPFAM" id="SSF52425">
    <property type="entry name" value="Cryptochrome/photolyase, N-terminal domain"/>
    <property type="match status" value="1"/>
</dbReference>
<gene>
    <name evidence="2" type="ORF">ASTO00021_LOCUS15117</name>
</gene>
<dbReference type="AlphaFoldDB" id="A0A7S3PN84"/>
<dbReference type="InterPro" id="IPR014729">
    <property type="entry name" value="Rossmann-like_a/b/a_fold"/>
</dbReference>
<dbReference type="EMBL" id="HBIN01019823">
    <property type="protein sequence ID" value="CAE0445086.1"/>
    <property type="molecule type" value="Transcribed_RNA"/>
</dbReference>
<dbReference type="Gene3D" id="1.10.579.10">
    <property type="entry name" value="DNA Cyclobutane Dipyrimidine Photolyase, subunit A, domain 3"/>
    <property type="match status" value="1"/>
</dbReference>
<feature type="compositionally biased region" description="Basic and acidic residues" evidence="1">
    <location>
        <begin position="379"/>
        <end position="394"/>
    </location>
</feature>
<sequence>MVYTPETVTVFPLINSKDPYCLRCCPVYIKKRMFAYSMPRPQARCFGRQIVYWIQLGCCNRVEDNFGLQHALSVSLTLRMPLLCLVFLPQELEDLVNQGRQAQSISNLMYLPLLKCLRVRLSQLNIPTLGFYIDQRDYPSLLAQLVRKHHIHMVFTNEGYSQNKQIKAIGRAITCPLFALDSDYILPPRYIDVNLAATDHITKIKSCINENNLNLQTLSASKIEADPSIQKSLFLCNLQQKVIYINPIISSRWKKVEWALLNNWSTSSYNKDFLTDRNFLAEEHCCGLIDKFKTHLQETTEISTEFLSGDILFAKVLSHIRAGTLSASRLALEAQSWGSGRDAVIEYLCQRERRVFVAFRKLIDAIQRNETKNPNLKHVSREQNLEKRQQKETQESGSPRNNISQHNNAANFFCSEVASSMPCPDWSVFLPEHAIVELTKNDTESNRPLVHLPGDIENGETSDVFFNSLQCCLSSTGFLPMIALSYWFQRIVVFSSNSSQGIFLAVTLIQEYVPGSSHSSVDIVYEIIQEALGHFDDTENHPILGRIKLITLKETREKMKLENEENFSKFLIENSPA</sequence>
<evidence type="ECO:0000313" key="2">
    <source>
        <dbReference type="EMBL" id="CAE0445086.1"/>
    </source>
</evidence>
<feature type="compositionally biased region" description="Polar residues" evidence="1">
    <location>
        <begin position="395"/>
        <end position="404"/>
    </location>
</feature>
<evidence type="ECO:0000256" key="1">
    <source>
        <dbReference type="SAM" id="MobiDB-lite"/>
    </source>
</evidence>
<dbReference type="InterPro" id="IPR036155">
    <property type="entry name" value="Crypto/Photolyase_N_sf"/>
</dbReference>
<proteinExistence type="predicted"/>
<reference evidence="2" key="1">
    <citation type="submission" date="2021-01" db="EMBL/GenBank/DDBJ databases">
        <authorList>
            <person name="Corre E."/>
            <person name="Pelletier E."/>
            <person name="Niang G."/>
            <person name="Scheremetjew M."/>
            <person name="Finn R."/>
            <person name="Kale V."/>
            <person name="Holt S."/>
            <person name="Cochrane G."/>
            <person name="Meng A."/>
            <person name="Brown T."/>
            <person name="Cohen L."/>
        </authorList>
    </citation>
    <scope>NUCLEOTIDE SEQUENCE</scope>
    <source>
        <strain evidence="2">GSBS06</strain>
    </source>
</reference>